<proteinExistence type="predicted"/>
<accession>A0ABP4ZLG7</accession>
<feature type="region of interest" description="Disordered" evidence="1">
    <location>
        <begin position="400"/>
        <end position="421"/>
    </location>
</feature>
<evidence type="ECO:0000259" key="2">
    <source>
        <dbReference type="PROSITE" id="PS50943"/>
    </source>
</evidence>
<evidence type="ECO:0000256" key="1">
    <source>
        <dbReference type="SAM" id="MobiDB-lite"/>
    </source>
</evidence>
<dbReference type="InterPro" id="IPR010982">
    <property type="entry name" value="Lambda_DNA-bd_dom_sf"/>
</dbReference>
<evidence type="ECO:0000313" key="4">
    <source>
        <dbReference type="Proteomes" id="UP001501094"/>
    </source>
</evidence>
<reference evidence="4" key="1">
    <citation type="journal article" date="2019" name="Int. J. Syst. Evol. Microbiol.">
        <title>The Global Catalogue of Microorganisms (GCM) 10K type strain sequencing project: providing services to taxonomists for standard genome sequencing and annotation.</title>
        <authorList>
            <consortium name="The Broad Institute Genomics Platform"/>
            <consortium name="The Broad Institute Genome Sequencing Center for Infectious Disease"/>
            <person name="Wu L."/>
            <person name="Ma J."/>
        </authorList>
    </citation>
    <scope>NUCLEOTIDE SEQUENCE [LARGE SCALE GENOMIC DNA]</scope>
    <source>
        <strain evidence="4">JCM 14326</strain>
    </source>
</reference>
<feature type="domain" description="HTH cro/C1-type" evidence="2">
    <location>
        <begin position="23"/>
        <end position="79"/>
    </location>
</feature>
<dbReference type="RefSeq" id="WP_344102222.1">
    <property type="nucleotide sequence ID" value="NZ_BAAANL010000003.1"/>
</dbReference>
<dbReference type="SUPFAM" id="SSF47413">
    <property type="entry name" value="lambda repressor-like DNA-binding domains"/>
    <property type="match status" value="1"/>
</dbReference>
<gene>
    <name evidence="3" type="ORF">GCM10009751_20320</name>
</gene>
<dbReference type="Gene3D" id="1.10.260.40">
    <property type="entry name" value="lambda repressor-like DNA-binding domains"/>
    <property type="match status" value="1"/>
</dbReference>
<dbReference type="EMBL" id="BAAANL010000003">
    <property type="protein sequence ID" value="GAA1862461.1"/>
    <property type="molecule type" value="Genomic_DNA"/>
</dbReference>
<dbReference type="InterPro" id="IPR001387">
    <property type="entry name" value="Cro/C1-type_HTH"/>
</dbReference>
<keyword evidence="4" id="KW-1185">Reference proteome</keyword>
<evidence type="ECO:0000313" key="3">
    <source>
        <dbReference type="EMBL" id="GAA1862461.1"/>
    </source>
</evidence>
<dbReference type="Pfam" id="PF13560">
    <property type="entry name" value="HTH_31"/>
    <property type="match status" value="1"/>
</dbReference>
<protein>
    <recommendedName>
        <fullName evidence="2">HTH cro/C1-type domain-containing protein</fullName>
    </recommendedName>
</protein>
<dbReference type="Proteomes" id="UP001501094">
    <property type="component" value="Unassembled WGS sequence"/>
</dbReference>
<sequence length="421" mass="45576">MDQGLESRPSAIRVPPLTTGERVRLLRESQGMTRPVLAGLVGRSTDWLKKVETGSRQLNSLPLLLQIARALNVRDLAELTGETQSVPVGSWNDETHHVVPAIRQAMRDVAFPSPSNEPPLPPADLETKIRRLWILWHTSPRQRTDVGVQLPALIHQTHHAIRSHRGVDRRRAKAAGGDLYRLVQRLLAHICEPELHALAVERGRALSEDADEPISLALAAWSTSVSLCASGHYDDAVHLADTGARYVTPMVQSPGPVADHAWGVLGALQMEAAAAHALAGRDGDAHRYLDLADQTASRMTPGAWHEQSGFEPAGVRILSVIVTSCLRRHGDAISQAGRIDPASSPSVVRSSRLLLETADAQRHKTDYASAVQTLTAAADISNEAVALIPWARELADELAESTSGTTRAHASRLAGRLKAVR</sequence>
<dbReference type="CDD" id="cd00093">
    <property type="entry name" value="HTH_XRE"/>
    <property type="match status" value="1"/>
</dbReference>
<dbReference type="PROSITE" id="PS50943">
    <property type="entry name" value="HTH_CROC1"/>
    <property type="match status" value="1"/>
</dbReference>
<name>A0ABP4ZLG7_9MICO</name>
<comment type="caution">
    <text evidence="3">The sequence shown here is derived from an EMBL/GenBank/DDBJ whole genome shotgun (WGS) entry which is preliminary data.</text>
</comment>
<organism evidence="3 4">
    <name type="scientific">Myceligenerans crystallogenes</name>
    <dbReference type="NCBI Taxonomy" id="316335"/>
    <lineage>
        <taxon>Bacteria</taxon>
        <taxon>Bacillati</taxon>
        <taxon>Actinomycetota</taxon>
        <taxon>Actinomycetes</taxon>
        <taxon>Micrococcales</taxon>
        <taxon>Promicromonosporaceae</taxon>
        <taxon>Myceligenerans</taxon>
    </lineage>
</organism>